<dbReference type="Gene3D" id="3.40.50.12780">
    <property type="entry name" value="N-terminal domain of ligase-like"/>
    <property type="match status" value="1"/>
</dbReference>
<protein>
    <submittedName>
        <fullName evidence="1">Uncharacterized protein</fullName>
    </submittedName>
</protein>
<dbReference type="InterPro" id="IPR042099">
    <property type="entry name" value="ANL_N_sf"/>
</dbReference>
<name>A0AAF0IBI8_ODILC</name>
<evidence type="ECO:0000313" key="2">
    <source>
        <dbReference type="Proteomes" id="UP000186851"/>
    </source>
</evidence>
<dbReference type="Proteomes" id="UP000186851">
    <property type="component" value="Chromosome"/>
</dbReference>
<accession>A0AAF0IBI8</accession>
<reference evidence="1" key="2">
    <citation type="journal article" date="2022" name="Nat. Microbiol.">
        <title>A closed Candidatus Odinarchaeum chromosome exposes Asgard archaeal viruses.</title>
        <authorList>
            <person name="Tamarit D."/>
            <person name="Caceres E.F."/>
            <person name="Krupovic M."/>
            <person name="Nijland R."/>
            <person name="Eme L."/>
            <person name="Robinson N.P."/>
            <person name="Ettema T.J.G."/>
        </authorList>
    </citation>
    <scope>NUCLEOTIDE SEQUENCE</scope>
    <source>
        <strain evidence="1">LCB_4</strain>
    </source>
</reference>
<dbReference type="EMBL" id="CP091871">
    <property type="protein sequence ID" value="WEU40436.1"/>
    <property type="molecule type" value="Genomic_DNA"/>
</dbReference>
<sequence>MGSREIFENASKSLLLKDPYVKKVWDLINDKTLFNKSPDYLKKLRRSLLREALDFFAKRSEHYQHTLENLNINPKNADFPDLAKLAVPADMLRGDGQKQFLIKDVEPGGEYFTSSGTTGKTPVKIYRSPLDLAIMIKANTDLFEYVYGDILEQGKGIALFMAAPELRYKLSFVAFVDLTLDNKNIPLLYGMNLVRSKDGTTDWQRLELNKENVVKFLKSREEPKLFFTAPAGVYLMAEKFDKMNPIKKLIYKMATTAPPVKLGKGGVVVTGGGSKGFSNLPTYDKIVELSRKYFKAENKAGEEHPTPFMDVLGMTETLTALIDRYGVMDKIPHPLSHVFLLNPNTFELMEEDEGQEGVLGIFNPFTTSWLELFYPGDFMKAHSSDRYYGKEYIYIRRFTLEEGWDLQRACGGTLEEMMTRKSEVK</sequence>
<reference evidence="1" key="1">
    <citation type="journal article" date="2017" name="Nature">
        <title>Asgard archaea illuminate the origin of eukaryotic cellular complexity.</title>
        <authorList>
            <person name="Zaremba-Niedzwiedzka K."/>
            <person name="Caceres E.F."/>
            <person name="Saw J.H."/>
            <person name="Backstrom D."/>
            <person name="Juzokaite L."/>
            <person name="Vancaester E."/>
            <person name="Seitz K.W."/>
            <person name="Anantharaman K."/>
            <person name="Starnawski P."/>
            <person name="Kjeldsen K.U."/>
            <person name="Scott M.B."/>
            <person name="Nunoura T."/>
            <person name="Banfield J.F."/>
            <person name="Schramm A."/>
            <person name="Baker B.J."/>
            <person name="Spang A."/>
            <person name="Ettema T.J.G."/>
        </authorList>
    </citation>
    <scope>NUCLEOTIDE SEQUENCE</scope>
    <source>
        <strain evidence="1">LCB_4</strain>
    </source>
</reference>
<organism evidence="1 2">
    <name type="scientific">Odinarchaeota yellowstonii (strain LCB_4)</name>
    <dbReference type="NCBI Taxonomy" id="1841599"/>
    <lineage>
        <taxon>Archaea</taxon>
        <taxon>Promethearchaeati</taxon>
        <taxon>Candidatus Odinarchaeota</taxon>
        <taxon>Candidatus Odinarchaeia</taxon>
        <taxon>Candidatus Odinarchaeales</taxon>
        <taxon>Candidatus Odinarchaeaceae</taxon>
        <taxon>Candidatus Odinarchaeum</taxon>
    </lineage>
</organism>
<gene>
    <name evidence="1" type="ORF">OdinLCB4_000440</name>
</gene>
<proteinExistence type="predicted"/>
<evidence type="ECO:0000313" key="1">
    <source>
        <dbReference type="EMBL" id="WEU40436.1"/>
    </source>
</evidence>
<dbReference type="AlphaFoldDB" id="A0AAF0IBI8"/>
<dbReference type="KEGG" id="oyw:OdinLCB4_000440"/>